<protein>
    <submittedName>
        <fullName evidence="4">PAS domain-containing protein</fullName>
    </submittedName>
</protein>
<evidence type="ECO:0000259" key="2">
    <source>
        <dbReference type="Pfam" id="PF08448"/>
    </source>
</evidence>
<feature type="region of interest" description="Disordered" evidence="1">
    <location>
        <begin position="228"/>
        <end position="248"/>
    </location>
</feature>
<dbReference type="InterPro" id="IPR054189">
    <property type="entry name" value="DUF6894"/>
</dbReference>
<comment type="caution">
    <text evidence="4">The sequence shown here is derived from an EMBL/GenBank/DDBJ whole genome shotgun (WGS) entry which is preliminary data.</text>
</comment>
<proteinExistence type="predicted"/>
<name>A0ABU5HZL4_9HYPH</name>
<evidence type="ECO:0000256" key="1">
    <source>
        <dbReference type="SAM" id="MobiDB-lite"/>
    </source>
</evidence>
<dbReference type="InterPro" id="IPR013656">
    <property type="entry name" value="PAS_4"/>
</dbReference>
<feature type="compositionally biased region" description="Basic residues" evidence="1">
    <location>
        <begin position="235"/>
        <end position="248"/>
    </location>
</feature>
<evidence type="ECO:0000259" key="3">
    <source>
        <dbReference type="Pfam" id="PF21834"/>
    </source>
</evidence>
<dbReference type="InterPro" id="IPR035965">
    <property type="entry name" value="PAS-like_dom_sf"/>
</dbReference>
<dbReference type="Pfam" id="PF21834">
    <property type="entry name" value="DUF6894"/>
    <property type="match status" value="1"/>
</dbReference>
<feature type="domain" description="DUF6894" evidence="3">
    <location>
        <begin position="2"/>
        <end position="71"/>
    </location>
</feature>
<accession>A0ABU5HZL4</accession>
<dbReference type="SUPFAM" id="SSF55785">
    <property type="entry name" value="PYP-like sensor domain (PAS domain)"/>
    <property type="match status" value="1"/>
</dbReference>
<evidence type="ECO:0000313" key="4">
    <source>
        <dbReference type="EMBL" id="MDY8108571.1"/>
    </source>
</evidence>
<gene>
    <name evidence="4" type="ORF">U0C82_05305</name>
</gene>
<dbReference type="Pfam" id="PF08448">
    <property type="entry name" value="PAS_4"/>
    <property type="match status" value="1"/>
</dbReference>
<dbReference type="RefSeq" id="WP_322186048.1">
    <property type="nucleotide sequence ID" value="NZ_JAXLPB010000002.1"/>
</dbReference>
<keyword evidence="5" id="KW-1185">Reference proteome</keyword>
<dbReference type="EMBL" id="JAXLPB010000002">
    <property type="protein sequence ID" value="MDY8108571.1"/>
    <property type="molecule type" value="Genomic_DNA"/>
</dbReference>
<evidence type="ECO:0000313" key="5">
    <source>
        <dbReference type="Proteomes" id="UP001294412"/>
    </source>
</evidence>
<sequence>MRLFFHLRKSATFVRRDDDGQEFETLDEAYQIACREIPEMVAEFLRQRTDALGFAFEITDEAGQLLMEIPFRETVRGAGRLDLEHARAAAIVSSRLNGKRYSGGPLTLNAFMNFPIACVFLLPDFRIAAVNEAFEASGVRKVSTLVGRPFFDLFPDRAENDGFAGRRKLESELRAMFRDPRPTSWRCQRYDVRNLDGAWAEHYWDVYNWPIFDEDGTLAGIAHSGTLVDPPPRQFRSRRHQRQKVTEG</sequence>
<dbReference type="Gene3D" id="3.30.450.20">
    <property type="entry name" value="PAS domain"/>
    <property type="match status" value="1"/>
</dbReference>
<dbReference type="Proteomes" id="UP001294412">
    <property type="component" value="Unassembled WGS sequence"/>
</dbReference>
<feature type="domain" description="PAS fold-4" evidence="2">
    <location>
        <begin position="113"/>
        <end position="223"/>
    </location>
</feature>
<reference evidence="4 5" key="1">
    <citation type="submission" date="2023-12" db="EMBL/GenBank/DDBJ databases">
        <title>Description of Novel Strain Fulvimarina sp. 2208YS6-2-32 isolated from Uroteuthis (Photololigo) edulis.</title>
        <authorList>
            <person name="Park J.-S."/>
        </authorList>
    </citation>
    <scope>NUCLEOTIDE SEQUENCE [LARGE SCALE GENOMIC DNA]</scope>
    <source>
        <strain evidence="4 5">2208YS6-2-32</strain>
    </source>
</reference>
<organism evidence="4 5">
    <name type="scientific">Fulvimarina uroteuthidis</name>
    <dbReference type="NCBI Taxonomy" id="3098149"/>
    <lineage>
        <taxon>Bacteria</taxon>
        <taxon>Pseudomonadati</taxon>
        <taxon>Pseudomonadota</taxon>
        <taxon>Alphaproteobacteria</taxon>
        <taxon>Hyphomicrobiales</taxon>
        <taxon>Aurantimonadaceae</taxon>
        <taxon>Fulvimarina</taxon>
    </lineage>
</organism>